<proteinExistence type="predicted"/>
<comment type="caution">
    <text evidence="1">The sequence shown here is derived from an EMBL/GenBank/DDBJ whole genome shotgun (WGS) entry which is preliminary data.</text>
</comment>
<keyword evidence="2" id="KW-1185">Reference proteome</keyword>
<evidence type="ECO:0000313" key="1">
    <source>
        <dbReference type="EMBL" id="MBB6080154.1"/>
    </source>
</evidence>
<accession>A0A7W9TGB4</accession>
<dbReference type="Proteomes" id="UP000591537">
    <property type="component" value="Unassembled WGS sequence"/>
</dbReference>
<protein>
    <submittedName>
        <fullName evidence="1">Uncharacterized protein</fullName>
    </submittedName>
</protein>
<dbReference type="AlphaFoldDB" id="A0A7W9TGB4"/>
<dbReference type="EMBL" id="JACHGV010000010">
    <property type="protein sequence ID" value="MBB6080154.1"/>
    <property type="molecule type" value="Genomic_DNA"/>
</dbReference>
<organism evidence="1 2">
    <name type="scientific">Streptomyces paradoxus</name>
    <dbReference type="NCBI Taxonomy" id="66375"/>
    <lineage>
        <taxon>Bacteria</taxon>
        <taxon>Bacillati</taxon>
        <taxon>Actinomycetota</taxon>
        <taxon>Actinomycetes</taxon>
        <taxon>Kitasatosporales</taxon>
        <taxon>Streptomycetaceae</taxon>
        <taxon>Streptomyces</taxon>
    </lineage>
</organism>
<name>A0A7W9TGB4_9ACTN</name>
<reference evidence="1 2" key="1">
    <citation type="submission" date="2020-08" db="EMBL/GenBank/DDBJ databases">
        <title>Genomic Encyclopedia of Type Strains, Phase IV (KMG-IV): sequencing the most valuable type-strain genomes for metagenomic binning, comparative biology and taxonomic classification.</title>
        <authorList>
            <person name="Goeker M."/>
        </authorList>
    </citation>
    <scope>NUCLEOTIDE SEQUENCE [LARGE SCALE GENOMIC DNA]</scope>
    <source>
        <strain evidence="1 2">DSM 43350</strain>
    </source>
</reference>
<evidence type="ECO:0000313" key="2">
    <source>
        <dbReference type="Proteomes" id="UP000591537"/>
    </source>
</evidence>
<sequence length="111" mass="11818">MTPSRTTTWEPIHTSSPTVIPRLVTGCRWTGRPGAKPAGDVGLGRDVRAVAQVQDVRVHRGALRDEAVLAQTHLPGPREQPLLPLLLGSPLPVRGLSGEAPRAVLEEAVVV</sequence>
<gene>
    <name evidence="1" type="ORF">HNR57_006098</name>
</gene>
<dbReference type="RefSeq" id="WP_184564882.1">
    <property type="nucleotide sequence ID" value="NZ_BAAARS010000011.1"/>
</dbReference>